<dbReference type="Proteomes" id="UP001333110">
    <property type="component" value="Unassembled WGS sequence"/>
</dbReference>
<dbReference type="InterPro" id="IPR000477">
    <property type="entry name" value="RT_dom"/>
</dbReference>
<proteinExistence type="predicted"/>
<gene>
    <name evidence="2" type="ORF">QYF61_014358</name>
</gene>
<evidence type="ECO:0000313" key="3">
    <source>
        <dbReference type="Proteomes" id="UP001333110"/>
    </source>
</evidence>
<dbReference type="Pfam" id="PF00078">
    <property type="entry name" value="RVT_1"/>
    <property type="match status" value="1"/>
</dbReference>
<keyword evidence="3" id="KW-1185">Reference proteome</keyword>
<dbReference type="PANTHER" id="PTHR33332">
    <property type="entry name" value="REVERSE TRANSCRIPTASE DOMAIN-CONTAINING PROTEIN"/>
    <property type="match status" value="1"/>
</dbReference>
<name>A0AAN7RVD5_MYCAM</name>
<feature type="domain" description="Reverse transcriptase" evidence="1">
    <location>
        <begin position="128"/>
        <end position="253"/>
    </location>
</feature>
<dbReference type="EMBL" id="JAUNZN010000007">
    <property type="protein sequence ID" value="KAK4818522.1"/>
    <property type="molecule type" value="Genomic_DNA"/>
</dbReference>
<dbReference type="AlphaFoldDB" id="A0AAN7RVD5"/>
<accession>A0AAN7RVD5</accession>
<comment type="caution">
    <text evidence="2">The sequence shown here is derived from an EMBL/GenBank/DDBJ whole genome shotgun (WGS) entry which is preliminary data.</text>
</comment>
<reference evidence="2 3" key="1">
    <citation type="journal article" date="2023" name="J. Hered.">
        <title>Chromosome-level genome of the wood stork (Mycteria americana) provides insight into avian chromosome evolution.</title>
        <authorList>
            <person name="Flamio R. Jr."/>
            <person name="Ramstad K.M."/>
        </authorList>
    </citation>
    <scope>NUCLEOTIDE SEQUENCE [LARGE SCALE GENOMIC DNA]</scope>
    <source>
        <strain evidence="2">JAX WOST 10</strain>
    </source>
</reference>
<evidence type="ECO:0000313" key="2">
    <source>
        <dbReference type="EMBL" id="KAK4818522.1"/>
    </source>
</evidence>
<sequence>MKIKLSPILTEDVSTSLSLPHATYVYPEAGSVSAANAEISELGLRHFYKVTINESTCCESFGEDVSVLVGGAVDEDEELDFLNNNASTLPPSYLEILRLIQTSSKIISPPEFDMLLCAYSHGIRILSKVPHNIAAAQLERYEFDGWTIRWIRNWLDGCIQRVTVNSSMSKWKPVMSGVPLRSILGPILFNIFINDIDSGIECTLSKFTGDTKLNDAINLLEGRDAIQRDLDRLEEWAHANLIKFNKAKRKVLHLGCGNPQYQFRLGDEWIESSLAEKDLGILKANRILGCIKRSVASRSREEILPLYSTLMRSYLEYCIQLWGPQSKKDMDLLEWIQWRAMKIRGMEHLSHEERLREVHKKLGGDTARTADPNYPKGCSIPYDIMLSIETVGSWLGGSNRCSGTGWASVRGWRHEKMEMSLLE</sequence>
<protein>
    <recommendedName>
        <fullName evidence="1">Reverse transcriptase domain-containing protein</fullName>
    </recommendedName>
</protein>
<organism evidence="2 3">
    <name type="scientific">Mycteria americana</name>
    <name type="common">Wood stork</name>
    <dbReference type="NCBI Taxonomy" id="33587"/>
    <lineage>
        <taxon>Eukaryota</taxon>
        <taxon>Metazoa</taxon>
        <taxon>Chordata</taxon>
        <taxon>Craniata</taxon>
        <taxon>Vertebrata</taxon>
        <taxon>Euteleostomi</taxon>
        <taxon>Archelosauria</taxon>
        <taxon>Archosauria</taxon>
        <taxon>Dinosauria</taxon>
        <taxon>Saurischia</taxon>
        <taxon>Theropoda</taxon>
        <taxon>Coelurosauria</taxon>
        <taxon>Aves</taxon>
        <taxon>Neognathae</taxon>
        <taxon>Neoaves</taxon>
        <taxon>Aequornithes</taxon>
        <taxon>Ciconiiformes</taxon>
        <taxon>Ciconiidae</taxon>
        <taxon>Mycteria</taxon>
    </lineage>
</organism>
<evidence type="ECO:0000259" key="1">
    <source>
        <dbReference type="Pfam" id="PF00078"/>
    </source>
</evidence>